<dbReference type="PIRSF" id="PIRSF004869">
    <property type="entry name" value="PflX_prd"/>
    <property type="match status" value="1"/>
</dbReference>
<dbReference type="InterPro" id="IPR006638">
    <property type="entry name" value="Elp3/MiaA/NifB-like_rSAM"/>
</dbReference>
<evidence type="ECO:0000256" key="5">
    <source>
        <dbReference type="ARBA" id="ARBA00023014"/>
    </source>
</evidence>
<feature type="binding site" evidence="6">
    <location>
        <position position="87"/>
    </location>
    <ligand>
        <name>[4Fe-4S] cluster</name>
        <dbReference type="ChEBI" id="CHEBI:49883"/>
        <note>4Fe-4S-S-AdoMet</note>
    </ligand>
</feature>
<evidence type="ECO:0000256" key="4">
    <source>
        <dbReference type="ARBA" id="ARBA00023004"/>
    </source>
</evidence>
<dbReference type="SFLD" id="SFLDG01101">
    <property type="entry name" value="Uncharacterised_Radical_SAM_Su"/>
    <property type="match status" value="1"/>
</dbReference>
<dbReference type="PROSITE" id="PS51918">
    <property type="entry name" value="RADICAL_SAM"/>
    <property type="match status" value="1"/>
</dbReference>
<dbReference type="Pfam" id="PF04055">
    <property type="entry name" value="Radical_SAM"/>
    <property type="match status" value="1"/>
</dbReference>
<feature type="domain" description="Radical SAM core" evidence="7">
    <location>
        <begin position="68"/>
        <end position="285"/>
    </location>
</feature>
<keyword evidence="2 6" id="KW-0949">S-adenosyl-L-methionine</keyword>
<protein>
    <submittedName>
        <fullName evidence="8">AmmeMemoRadiSam system radical SAM enzyme</fullName>
    </submittedName>
</protein>
<organism evidence="8">
    <name type="scientific">Thermodesulfobacterium geofontis</name>
    <dbReference type="NCBI Taxonomy" id="1295609"/>
    <lineage>
        <taxon>Bacteria</taxon>
        <taxon>Pseudomonadati</taxon>
        <taxon>Thermodesulfobacteriota</taxon>
        <taxon>Thermodesulfobacteria</taxon>
        <taxon>Thermodesulfobacteriales</taxon>
        <taxon>Thermodesulfobacteriaceae</taxon>
        <taxon>Thermodesulfobacterium</taxon>
    </lineage>
</organism>
<keyword evidence="4 6" id="KW-0408">Iron</keyword>
<evidence type="ECO:0000256" key="6">
    <source>
        <dbReference type="PIRSR" id="PIRSR004869-50"/>
    </source>
</evidence>
<dbReference type="InterPro" id="IPR007197">
    <property type="entry name" value="rSAM"/>
</dbReference>
<dbReference type="InterPro" id="IPR034457">
    <property type="entry name" value="Organic_radical-activating"/>
</dbReference>
<sequence length="347" mass="39565">MRIREALLQEKLNGEIKCLTCERKCIISEGATGFCKTRKNIGGKLYTLVYGEISSLSANPIEKKPLYHFWPGTFALTVGTWSCNFTCPWCQNYEISKAPEMIGKGSYISPEKFIEIMKKLNCQGTSISFNEPTLLLEYAVDVFKLAKSYGYYNTYVTNGYMSEKALELLIEAGLDGMNIDIKGDKKAVAHYCNADVEKVWRNARIAKEKGVWVEITTLVIPGINDDKKILKEIAKRIKEELGEETPWHVNRYFPAFEFYHKIYVPPTPIKTLETGIEIGKEVGLKYVYCGNVPGHKFENTYCPNCETLLIKRYTLSVLKYNLSKDKRCPTCKEKIPIIGEFWGNINS</sequence>
<name>A0A7V4N3Y0_9BACT</name>
<comment type="cofactor">
    <cofactor evidence="6">
        <name>[4Fe-4S] cluster</name>
        <dbReference type="ChEBI" id="CHEBI:49883"/>
    </cofactor>
    <text evidence="6">Binds 1 [4Fe-4S] cluster. The cluster is coordinated with 3 cysteines and an exchangeable S-adenosyl-L-methionine.</text>
</comment>
<accession>A0A7V4N3Y0</accession>
<dbReference type="Gene3D" id="3.20.20.70">
    <property type="entry name" value="Aldolase class I"/>
    <property type="match status" value="1"/>
</dbReference>
<dbReference type="SUPFAM" id="SSF102114">
    <property type="entry name" value="Radical SAM enzymes"/>
    <property type="match status" value="1"/>
</dbReference>
<dbReference type="AlphaFoldDB" id="A0A7V4N3Y0"/>
<feature type="binding site" evidence="6">
    <location>
        <position position="90"/>
    </location>
    <ligand>
        <name>[4Fe-4S] cluster</name>
        <dbReference type="ChEBI" id="CHEBI:49883"/>
        <note>4Fe-4S-S-AdoMet</note>
    </ligand>
</feature>
<proteinExistence type="predicted"/>
<evidence type="ECO:0000256" key="1">
    <source>
        <dbReference type="ARBA" id="ARBA00022485"/>
    </source>
</evidence>
<evidence type="ECO:0000256" key="3">
    <source>
        <dbReference type="ARBA" id="ARBA00022723"/>
    </source>
</evidence>
<dbReference type="GO" id="GO:0046872">
    <property type="term" value="F:metal ion binding"/>
    <property type="evidence" value="ECO:0007669"/>
    <property type="project" value="UniProtKB-KW"/>
</dbReference>
<dbReference type="GO" id="GO:0051539">
    <property type="term" value="F:4 iron, 4 sulfur cluster binding"/>
    <property type="evidence" value="ECO:0007669"/>
    <property type="project" value="UniProtKB-KW"/>
</dbReference>
<dbReference type="InterPro" id="IPR058240">
    <property type="entry name" value="rSAM_sf"/>
</dbReference>
<dbReference type="PANTHER" id="PTHR30352">
    <property type="entry name" value="PYRUVATE FORMATE-LYASE-ACTIVATING ENZYME"/>
    <property type="match status" value="1"/>
</dbReference>
<evidence type="ECO:0000313" key="8">
    <source>
        <dbReference type="EMBL" id="HGU16274.1"/>
    </source>
</evidence>
<evidence type="ECO:0000259" key="7">
    <source>
        <dbReference type="PROSITE" id="PS51918"/>
    </source>
</evidence>
<feature type="binding site" evidence="6">
    <location>
        <position position="83"/>
    </location>
    <ligand>
        <name>[4Fe-4S] cluster</name>
        <dbReference type="ChEBI" id="CHEBI:49883"/>
        <note>4Fe-4S-S-AdoMet</note>
    </ligand>
</feature>
<dbReference type="InterPro" id="IPR016431">
    <property type="entry name" value="Pyrv-formate_lyase-activ_prd"/>
</dbReference>
<evidence type="ECO:0000256" key="2">
    <source>
        <dbReference type="ARBA" id="ARBA00022691"/>
    </source>
</evidence>
<dbReference type="PANTHER" id="PTHR30352:SF5">
    <property type="entry name" value="PYRUVATE FORMATE-LYASE 1-ACTIVATING ENZYME"/>
    <property type="match status" value="1"/>
</dbReference>
<gene>
    <name evidence="8" type="primary">amrS</name>
    <name evidence="8" type="ORF">ENU91_06470</name>
</gene>
<dbReference type="EMBL" id="DTEI01000113">
    <property type="protein sequence ID" value="HGU16274.1"/>
    <property type="molecule type" value="Genomic_DNA"/>
</dbReference>
<dbReference type="GO" id="GO:0003824">
    <property type="term" value="F:catalytic activity"/>
    <property type="evidence" value="ECO:0007669"/>
    <property type="project" value="InterPro"/>
</dbReference>
<keyword evidence="5 6" id="KW-0411">Iron-sulfur</keyword>
<dbReference type="SFLD" id="SFLDS00029">
    <property type="entry name" value="Radical_SAM"/>
    <property type="match status" value="1"/>
</dbReference>
<dbReference type="CDD" id="cd01335">
    <property type="entry name" value="Radical_SAM"/>
    <property type="match status" value="1"/>
</dbReference>
<dbReference type="InterPro" id="IPR013785">
    <property type="entry name" value="Aldolase_TIM"/>
</dbReference>
<comment type="caution">
    <text evidence="8">The sequence shown here is derived from an EMBL/GenBank/DDBJ whole genome shotgun (WGS) entry which is preliminary data.</text>
</comment>
<reference evidence="8" key="1">
    <citation type="journal article" date="2020" name="mSystems">
        <title>Genome- and Community-Level Interaction Insights into Carbon Utilization and Element Cycling Functions of Hydrothermarchaeota in Hydrothermal Sediment.</title>
        <authorList>
            <person name="Zhou Z."/>
            <person name="Liu Y."/>
            <person name="Xu W."/>
            <person name="Pan J."/>
            <person name="Luo Z.H."/>
            <person name="Li M."/>
        </authorList>
    </citation>
    <scope>NUCLEOTIDE SEQUENCE [LARGE SCALE GENOMIC DNA]</scope>
    <source>
        <strain evidence="8">SpSt-711</strain>
    </source>
</reference>
<dbReference type="InterPro" id="IPR027596">
    <property type="entry name" value="AmmeMemoSam_rS"/>
</dbReference>
<keyword evidence="3 6" id="KW-0479">Metal-binding</keyword>
<dbReference type="NCBIfam" id="TIGR04337">
    <property type="entry name" value="AmmeMemoSam_rS"/>
    <property type="match status" value="1"/>
</dbReference>
<keyword evidence="1" id="KW-0004">4Fe-4S</keyword>
<dbReference type="SMART" id="SM00729">
    <property type="entry name" value="Elp3"/>
    <property type="match status" value="1"/>
</dbReference>